<protein>
    <recommendedName>
        <fullName evidence="3">histidine kinase</fullName>
        <ecNumber evidence="3">2.7.13.3</ecNumber>
    </recommendedName>
</protein>
<dbReference type="InterPro" id="IPR003661">
    <property type="entry name" value="HisK_dim/P_dom"/>
</dbReference>
<evidence type="ECO:0000256" key="3">
    <source>
        <dbReference type="ARBA" id="ARBA00012438"/>
    </source>
</evidence>
<dbReference type="SMART" id="SM00304">
    <property type="entry name" value="HAMP"/>
    <property type="match status" value="1"/>
</dbReference>
<comment type="subcellular location">
    <subcellularLocation>
        <location evidence="2">Cell membrane</location>
    </subcellularLocation>
</comment>
<dbReference type="SUPFAM" id="SSF47384">
    <property type="entry name" value="Homodimeric domain of signal transducing histidine kinase"/>
    <property type="match status" value="1"/>
</dbReference>
<dbReference type="Pfam" id="PF00672">
    <property type="entry name" value="HAMP"/>
    <property type="match status" value="1"/>
</dbReference>
<organism evidence="13 14">
    <name type="scientific">Actinomadura alba</name>
    <dbReference type="NCBI Taxonomy" id="406431"/>
    <lineage>
        <taxon>Bacteria</taxon>
        <taxon>Bacillati</taxon>
        <taxon>Actinomycetota</taxon>
        <taxon>Actinomycetes</taxon>
        <taxon>Streptosporangiales</taxon>
        <taxon>Thermomonosporaceae</taxon>
        <taxon>Actinomadura</taxon>
    </lineage>
</organism>
<keyword evidence="4" id="KW-0597">Phosphoprotein</keyword>
<evidence type="ECO:0000256" key="7">
    <source>
        <dbReference type="ARBA" id="ARBA00022777"/>
    </source>
</evidence>
<keyword evidence="9" id="KW-0902">Two-component regulatory system</keyword>
<dbReference type="InterPro" id="IPR036097">
    <property type="entry name" value="HisK_dim/P_sf"/>
</dbReference>
<dbReference type="Gene3D" id="6.10.340.10">
    <property type="match status" value="1"/>
</dbReference>
<proteinExistence type="predicted"/>
<dbReference type="InterPro" id="IPR003594">
    <property type="entry name" value="HATPase_dom"/>
</dbReference>
<evidence type="ECO:0000256" key="10">
    <source>
        <dbReference type="ARBA" id="ARBA00023136"/>
    </source>
</evidence>
<dbReference type="SUPFAM" id="SSF158472">
    <property type="entry name" value="HAMP domain-like"/>
    <property type="match status" value="1"/>
</dbReference>
<dbReference type="PANTHER" id="PTHR45436:SF5">
    <property type="entry name" value="SENSOR HISTIDINE KINASE TRCS"/>
    <property type="match status" value="1"/>
</dbReference>
<dbReference type="InterPro" id="IPR050428">
    <property type="entry name" value="TCS_sensor_his_kinase"/>
</dbReference>
<comment type="caution">
    <text evidence="13">The sequence shown here is derived from an EMBL/GenBank/DDBJ whole genome shotgun (WGS) entry which is preliminary data.</text>
</comment>
<feature type="domain" description="HAMP" evidence="12">
    <location>
        <begin position="182"/>
        <end position="235"/>
    </location>
</feature>
<evidence type="ECO:0000259" key="12">
    <source>
        <dbReference type="PROSITE" id="PS50885"/>
    </source>
</evidence>
<dbReference type="SMART" id="SM00387">
    <property type="entry name" value="HATPase_c"/>
    <property type="match status" value="1"/>
</dbReference>
<comment type="catalytic activity">
    <reaction evidence="1">
        <text>ATP + protein L-histidine = ADP + protein N-phospho-L-histidine.</text>
        <dbReference type="EC" id="2.7.13.3"/>
    </reaction>
</comment>
<dbReference type="PROSITE" id="PS50109">
    <property type="entry name" value="HIS_KIN"/>
    <property type="match status" value="1"/>
</dbReference>
<dbReference type="EMBL" id="JABVEC010000043">
    <property type="protein sequence ID" value="MBC6470524.1"/>
    <property type="molecule type" value="Genomic_DNA"/>
</dbReference>
<dbReference type="CDD" id="cd00082">
    <property type="entry name" value="HisKA"/>
    <property type="match status" value="1"/>
</dbReference>
<dbReference type="GO" id="GO:0016301">
    <property type="term" value="F:kinase activity"/>
    <property type="evidence" value="ECO:0007669"/>
    <property type="project" value="UniProtKB-KW"/>
</dbReference>
<dbReference type="InterPro" id="IPR005467">
    <property type="entry name" value="His_kinase_dom"/>
</dbReference>
<accession>A0ABR7M086</accession>
<dbReference type="PROSITE" id="PS50885">
    <property type="entry name" value="HAMP"/>
    <property type="match status" value="1"/>
</dbReference>
<keyword evidence="7 13" id="KW-0418">Kinase</keyword>
<dbReference type="InterPro" id="IPR036890">
    <property type="entry name" value="HATPase_C_sf"/>
</dbReference>
<dbReference type="InterPro" id="IPR004358">
    <property type="entry name" value="Sig_transdc_His_kin-like_C"/>
</dbReference>
<feature type="domain" description="Histidine kinase" evidence="11">
    <location>
        <begin position="243"/>
        <end position="447"/>
    </location>
</feature>
<evidence type="ECO:0000256" key="8">
    <source>
        <dbReference type="ARBA" id="ARBA00022989"/>
    </source>
</evidence>
<dbReference type="CDD" id="cd06225">
    <property type="entry name" value="HAMP"/>
    <property type="match status" value="1"/>
</dbReference>
<gene>
    <name evidence="13" type="ORF">HKK74_34300</name>
</gene>
<dbReference type="PANTHER" id="PTHR45436">
    <property type="entry name" value="SENSOR HISTIDINE KINASE YKOH"/>
    <property type="match status" value="1"/>
</dbReference>
<evidence type="ECO:0000256" key="5">
    <source>
        <dbReference type="ARBA" id="ARBA00022679"/>
    </source>
</evidence>
<keyword evidence="10" id="KW-0472">Membrane</keyword>
<sequence>MRLRPRSIRVRDTLIATMVSLFAFGLPAAGMDLLIRNATEQRHYRDIEYAARREAAVLQLRTPPRDPVPADPNGVDLIQVMDAGGRVLYASGEAGRLPISSARPHGRQLFRNLAQCDTGHGCLFVHVTRMNLVHADPPRTVYIYTATEVPTILAPGVLELMTVTMVLALAGLTSWITWRTVGRTLGPIDAIRRQLAEISASDLSRRVPEPGREDEIAHMARTANATLDRLERSVSRQRQFTADASHELRTPVAGLRANLEDALMHPADVDVEGTLEAALRDTERLEAIITDLLLLARLGTGGGVFQEKVDLADLAAAQVSGRGTDIRTNLASGVIVTGVPMQLSRLLGNLLDNAEVHTDSHIDVEVRRERDEAVLSVTDDGPGIPPKDREQVFRRFTRLDSARSREVGGTGLGLAIARDIARTHGGMLTVEDSPRGARFVLRLPLSA</sequence>
<dbReference type="PRINTS" id="PR00344">
    <property type="entry name" value="BCTRLSENSOR"/>
</dbReference>
<evidence type="ECO:0000313" key="14">
    <source>
        <dbReference type="Proteomes" id="UP000805614"/>
    </source>
</evidence>
<name>A0ABR7M086_9ACTN</name>
<keyword evidence="5" id="KW-0808">Transferase</keyword>
<evidence type="ECO:0000313" key="13">
    <source>
        <dbReference type="EMBL" id="MBC6470524.1"/>
    </source>
</evidence>
<dbReference type="CDD" id="cd00075">
    <property type="entry name" value="HATPase"/>
    <property type="match status" value="1"/>
</dbReference>
<dbReference type="Gene3D" id="3.30.565.10">
    <property type="entry name" value="Histidine kinase-like ATPase, C-terminal domain"/>
    <property type="match status" value="1"/>
</dbReference>
<dbReference type="Proteomes" id="UP000805614">
    <property type="component" value="Unassembled WGS sequence"/>
</dbReference>
<dbReference type="RefSeq" id="WP_187247568.1">
    <property type="nucleotide sequence ID" value="NZ_BAAAOK010000003.1"/>
</dbReference>
<dbReference type="Gene3D" id="1.10.287.130">
    <property type="match status" value="1"/>
</dbReference>
<evidence type="ECO:0000256" key="1">
    <source>
        <dbReference type="ARBA" id="ARBA00000085"/>
    </source>
</evidence>
<evidence type="ECO:0000256" key="2">
    <source>
        <dbReference type="ARBA" id="ARBA00004236"/>
    </source>
</evidence>
<keyword evidence="6" id="KW-0812">Transmembrane</keyword>
<dbReference type="EC" id="2.7.13.3" evidence="3"/>
<evidence type="ECO:0000259" key="11">
    <source>
        <dbReference type="PROSITE" id="PS50109"/>
    </source>
</evidence>
<evidence type="ECO:0000256" key="4">
    <source>
        <dbReference type="ARBA" id="ARBA00022553"/>
    </source>
</evidence>
<keyword evidence="14" id="KW-1185">Reference proteome</keyword>
<evidence type="ECO:0000256" key="9">
    <source>
        <dbReference type="ARBA" id="ARBA00023012"/>
    </source>
</evidence>
<keyword evidence="8" id="KW-1133">Transmembrane helix</keyword>
<dbReference type="SMART" id="SM00388">
    <property type="entry name" value="HisKA"/>
    <property type="match status" value="1"/>
</dbReference>
<dbReference type="SUPFAM" id="SSF55874">
    <property type="entry name" value="ATPase domain of HSP90 chaperone/DNA topoisomerase II/histidine kinase"/>
    <property type="match status" value="1"/>
</dbReference>
<dbReference type="InterPro" id="IPR003660">
    <property type="entry name" value="HAMP_dom"/>
</dbReference>
<reference evidence="13 14" key="1">
    <citation type="submission" date="2020-06" db="EMBL/GenBank/DDBJ databases">
        <title>Actinomadura xiongansis sp. nov., isolated from soil of Baiyangdian.</title>
        <authorList>
            <person name="Zhang X."/>
        </authorList>
    </citation>
    <scope>NUCLEOTIDE SEQUENCE [LARGE SCALE GENOMIC DNA]</scope>
    <source>
        <strain evidence="13 14">HBUM206468</strain>
    </source>
</reference>
<dbReference type="Pfam" id="PF00512">
    <property type="entry name" value="HisKA"/>
    <property type="match status" value="1"/>
</dbReference>
<evidence type="ECO:0000256" key="6">
    <source>
        <dbReference type="ARBA" id="ARBA00022692"/>
    </source>
</evidence>
<dbReference type="Pfam" id="PF02518">
    <property type="entry name" value="HATPase_c"/>
    <property type="match status" value="1"/>
</dbReference>